<name>A0A5B7GIT8_PORTR</name>
<feature type="region of interest" description="Disordered" evidence="1">
    <location>
        <begin position="30"/>
        <end position="52"/>
    </location>
</feature>
<keyword evidence="3" id="KW-1185">Reference proteome</keyword>
<dbReference type="AlphaFoldDB" id="A0A5B7GIT8"/>
<dbReference type="EMBL" id="VSRR010016041">
    <property type="protein sequence ID" value="MPC58852.1"/>
    <property type="molecule type" value="Genomic_DNA"/>
</dbReference>
<evidence type="ECO:0000256" key="1">
    <source>
        <dbReference type="SAM" id="MobiDB-lite"/>
    </source>
</evidence>
<feature type="region of interest" description="Disordered" evidence="1">
    <location>
        <begin position="96"/>
        <end position="115"/>
    </location>
</feature>
<protein>
    <submittedName>
        <fullName evidence="2">Uncharacterized protein</fullName>
    </submittedName>
</protein>
<organism evidence="2 3">
    <name type="scientific">Portunus trituberculatus</name>
    <name type="common">Swimming crab</name>
    <name type="synonym">Neptunus trituberculatus</name>
    <dbReference type="NCBI Taxonomy" id="210409"/>
    <lineage>
        <taxon>Eukaryota</taxon>
        <taxon>Metazoa</taxon>
        <taxon>Ecdysozoa</taxon>
        <taxon>Arthropoda</taxon>
        <taxon>Crustacea</taxon>
        <taxon>Multicrustacea</taxon>
        <taxon>Malacostraca</taxon>
        <taxon>Eumalacostraca</taxon>
        <taxon>Eucarida</taxon>
        <taxon>Decapoda</taxon>
        <taxon>Pleocyemata</taxon>
        <taxon>Brachyura</taxon>
        <taxon>Eubrachyura</taxon>
        <taxon>Portunoidea</taxon>
        <taxon>Portunidae</taxon>
        <taxon>Portuninae</taxon>
        <taxon>Portunus</taxon>
    </lineage>
</organism>
<reference evidence="2 3" key="1">
    <citation type="submission" date="2019-05" db="EMBL/GenBank/DDBJ databases">
        <title>Another draft genome of Portunus trituberculatus and its Hox gene families provides insights of decapod evolution.</title>
        <authorList>
            <person name="Jeong J.-H."/>
            <person name="Song I."/>
            <person name="Kim S."/>
            <person name="Choi T."/>
            <person name="Kim D."/>
            <person name="Ryu S."/>
            <person name="Kim W."/>
        </authorList>
    </citation>
    <scope>NUCLEOTIDE SEQUENCE [LARGE SCALE GENOMIC DNA]</scope>
    <source>
        <tissue evidence="2">Muscle</tissue>
    </source>
</reference>
<proteinExistence type="predicted"/>
<evidence type="ECO:0000313" key="2">
    <source>
        <dbReference type="EMBL" id="MPC58852.1"/>
    </source>
</evidence>
<gene>
    <name evidence="2" type="ORF">E2C01_052862</name>
</gene>
<evidence type="ECO:0000313" key="3">
    <source>
        <dbReference type="Proteomes" id="UP000324222"/>
    </source>
</evidence>
<comment type="caution">
    <text evidence="2">The sequence shown here is derived from an EMBL/GenBank/DDBJ whole genome shotgun (WGS) entry which is preliminary data.</text>
</comment>
<dbReference type="Proteomes" id="UP000324222">
    <property type="component" value="Unassembled WGS sequence"/>
</dbReference>
<accession>A0A5B7GIT8</accession>
<sequence>MREECCSFFCHGNLGEESYWVRVTVGASRRKGVGSSLLSSRKPSVRPARKADAGCRVGSIRHGVSSVSAANCPLPALTPLFPAPSRAAADHYLTTHPSLPPSLTPASLLVPPPSV</sequence>